<sequence length="120" mass="13548">MKWREGKIIPLCLLMLIQAVRKLLSKVVIKQDTHTIALLNEFNPGSNWLQSRSDYTVAKRTEEELSVKRRAGSSSDAWEGTESHRDKVELFLQPAMTGNSSLCAQGRTALVGCSRQRAFR</sequence>
<dbReference type="AlphaFoldDB" id="A0A2D4FDK5"/>
<dbReference type="EMBL" id="IACJ01067439">
    <property type="protein sequence ID" value="LAA45574.1"/>
    <property type="molecule type" value="Transcribed_RNA"/>
</dbReference>
<keyword evidence="1" id="KW-0732">Signal</keyword>
<evidence type="ECO:0000256" key="1">
    <source>
        <dbReference type="SAM" id="SignalP"/>
    </source>
</evidence>
<accession>A0A2D4FDK5</accession>
<name>A0A2D4FDK5_MICCO</name>
<protein>
    <submittedName>
        <fullName evidence="2">Uncharacterized protein</fullName>
    </submittedName>
</protein>
<reference evidence="2" key="2">
    <citation type="submission" date="2017-11" db="EMBL/GenBank/DDBJ databases">
        <title>Coralsnake Venomics: Analyses of Venom Gland Transcriptomes and Proteomes of Six Brazilian Taxa.</title>
        <authorList>
            <person name="Aird S.D."/>
            <person name="Jorge da Silva N."/>
            <person name="Qiu L."/>
            <person name="Villar-Briones A."/>
            <person name="Aparecida-Saddi V."/>
            <person name="Campos-Telles M.P."/>
            <person name="Grau M."/>
            <person name="Mikheyev A.S."/>
        </authorList>
    </citation>
    <scope>NUCLEOTIDE SEQUENCE</scope>
    <source>
        <tissue evidence="2">Venom_gland</tissue>
    </source>
</reference>
<feature type="chain" id="PRO_5013696225" evidence="1">
    <location>
        <begin position="26"/>
        <end position="120"/>
    </location>
</feature>
<feature type="signal peptide" evidence="1">
    <location>
        <begin position="1"/>
        <end position="25"/>
    </location>
</feature>
<proteinExistence type="predicted"/>
<reference evidence="2" key="1">
    <citation type="submission" date="2017-07" db="EMBL/GenBank/DDBJ databases">
        <authorList>
            <person name="Mikheyev A."/>
            <person name="Grau M."/>
        </authorList>
    </citation>
    <scope>NUCLEOTIDE SEQUENCE</scope>
    <source>
        <tissue evidence="2">Venom_gland</tissue>
    </source>
</reference>
<organism evidence="2">
    <name type="scientific">Micrurus corallinus</name>
    <name type="common">Brazilian coral snake</name>
    <dbReference type="NCBI Taxonomy" id="54390"/>
    <lineage>
        <taxon>Eukaryota</taxon>
        <taxon>Metazoa</taxon>
        <taxon>Chordata</taxon>
        <taxon>Craniata</taxon>
        <taxon>Vertebrata</taxon>
        <taxon>Euteleostomi</taxon>
        <taxon>Lepidosauria</taxon>
        <taxon>Squamata</taxon>
        <taxon>Bifurcata</taxon>
        <taxon>Unidentata</taxon>
        <taxon>Episquamata</taxon>
        <taxon>Toxicofera</taxon>
        <taxon>Serpentes</taxon>
        <taxon>Colubroidea</taxon>
        <taxon>Elapidae</taxon>
        <taxon>Elapinae</taxon>
        <taxon>Micrurus</taxon>
    </lineage>
</organism>
<evidence type="ECO:0000313" key="2">
    <source>
        <dbReference type="EMBL" id="LAA45574.1"/>
    </source>
</evidence>